<dbReference type="Proteomes" id="UP000636264">
    <property type="component" value="Unassembled WGS sequence"/>
</dbReference>
<sequence length="83" mass="9512">MQVGCIAVRITHIAIDTYERSTQNGSDYDTQFREMVSSAPSSRDRIALVQSRHDFSMKEGWVLNADDYLMPDGWQHQSSLKCE</sequence>
<dbReference type="EMBL" id="BMIF01000012">
    <property type="protein sequence ID" value="GGA77288.1"/>
    <property type="molecule type" value="Genomic_DNA"/>
</dbReference>
<name>A0A916W897_9HYPH</name>
<organism evidence="1 2">
    <name type="scientific">Nitratireductor aestuarii</name>
    <dbReference type="NCBI Taxonomy" id="1735103"/>
    <lineage>
        <taxon>Bacteria</taxon>
        <taxon>Pseudomonadati</taxon>
        <taxon>Pseudomonadota</taxon>
        <taxon>Alphaproteobacteria</taxon>
        <taxon>Hyphomicrobiales</taxon>
        <taxon>Phyllobacteriaceae</taxon>
        <taxon>Nitratireductor</taxon>
    </lineage>
</organism>
<comment type="caution">
    <text evidence="1">The sequence shown here is derived from an EMBL/GenBank/DDBJ whole genome shotgun (WGS) entry which is preliminary data.</text>
</comment>
<keyword evidence="2" id="KW-1185">Reference proteome</keyword>
<accession>A0A916W897</accession>
<dbReference type="AlphaFoldDB" id="A0A916W897"/>
<protein>
    <submittedName>
        <fullName evidence="1">Uncharacterized protein</fullName>
    </submittedName>
</protein>
<evidence type="ECO:0000313" key="1">
    <source>
        <dbReference type="EMBL" id="GGA77288.1"/>
    </source>
</evidence>
<gene>
    <name evidence="1" type="ORF">GCM10011385_34280</name>
</gene>
<reference evidence="1" key="2">
    <citation type="submission" date="2020-09" db="EMBL/GenBank/DDBJ databases">
        <authorList>
            <person name="Sun Q."/>
            <person name="Zhou Y."/>
        </authorList>
    </citation>
    <scope>NUCLEOTIDE SEQUENCE</scope>
    <source>
        <strain evidence="1">CGMCC 1.15320</strain>
    </source>
</reference>
<reference evidence="1" key="1">
    <citation type="journal article" date="2014" name="Int. J. Syst. Evol. Microbiol.">
        <title>Complete genome sequence of Corynebacterium casei LMG S-19264T (=DSM 44701T), isolated from a smear-ripened cheese.</title>
        <authorList>
            <consortium name="US DOE Joint Genome Institute (JGI-PGF)"/>
            <person name="Walter F."/>
            <person name="Albersmeier A."/>
            <person name="Kalinowski J."/>
            <person name="Ruckert C."/>
        </authorList>
    </citation>
    <scope>NUCLEOTIDE SEQUENCE</scope>
    <source>
        <strain evidence="1">CGMCC 1.15320</strain>
    </source>
</reference>
<proteinExistence type="predicted"/>
<evidence type="ECO:0000313" key="2">
    <source>
        <dbReference type="Proteomes" id="UP000636264"/>
    </source>
</evidence>